<dbReference type="CDD" id="cd02947">
    <property type="entry name" value="TRX_family"/>
    <property type="match status" value="1"/>
</dbReference>
<accession>A0A1J5PBQ7</accession>
<dbReference type="EMBL" id="MLJW01007730">
    <property type="protein sequence ID" value="OIQ64924.1"/>
    <property type="molecule type" value="Genomic_DNA"/>
</dbReference>
<gene>
    <name evidence="2" type="ORF">GALL_535230</name>
</gene>
<reference evidence="2" key="1">
    <citation type="submission" date="2016-10" db="EMBL/GenBank/DDBJ databases">
        <title>Sequence of Gallionella enrichment culture.</title>
        <authorList>
            <person name="Poehlein A."/>
            <person name="Muehling M."/>
            <person name="Daniel R."/>
        </authorList>
    </citation>
    <scope>NUCLEOTIDE SEQUENCE</scope>
</reference>
<protein>
    <recommendedName>
        <fullName evidence="1">Thioredoxin domain-containing protein</fullName>
    </recommendedName>
</protein>
<dbReference type="AlphaFoldDB" id="A0A1J5PBQ7"/>
<proteinExistence type="predicted"/>
<comment type="caution">
    <text evidence="2">The sequence shown here is derived from an EMBL/GenBank/DDBJ whole genome shotgun (WGS) entry which is preliminary data.</text>
</comment>
<dbReference type="InterPro" id="IPR013766">
    <property type="entry name" value="Thioredoxin_domain"/>
</dbReference>
<dbReference type="InterPro" id="IPR036249">
    <property type="entry name" value="Thioredoxin-like_sf"/>
</dbReference>
<dbReference type="Pfam" id="PF00085">
    <property type="entry name" value="Thioredoxin"/>
    <property type="match status" value="1"/>
</dbReference>
<feature type="domain" description="Thioredoxin" evidence="1">
    <location>
        <begin position="8"/>
        <end position="64"/>
    </location>
</feature>
<evidence type="ECO:0000259" key="1">
    <source>
        <dbReference type="Pfam" id="PF00085"/>
    </source>
</evidence>
<sequence>MEPLLVACLCAQWCGVCREWRAGFDALAAHSPRARFLWLDVEDAADLLGDYEPDNFPVLAVQRGADLVYCGALPQQPGVWLRLIEELDGLGSDEAAQRAARLAQTCPHLPDLRGLAGR</sequence>
<evidence type="ECO:0000313" key="2">
    <source>
        <dbReference type="EMBL" id="OIQ64924.1"/>
    </source>
</evidence>
<organism evidence="2">
    <name type="scientific">mine drainage metagenome</name>
    <dbReference type="NCBI Taxonomy" id="410659"/>
    <lineage>
        <taxon>unclassified sequences</taxon>
        <taxon>metagenomes</taxon>
        <taxon>ecological metagenomes</taxon>
    </lineage>
</organism>
<dbReference type="Gene3D" id="3.40.30.10">
    <property type="entry name" value="Glutaredoxin"/>
    <property type="match status" value="1"/>
</dbReference>
<name>A0A1J5PBQ7_9ZZZZ</name>
<dbReference type="SUPFAM" id="SSF52833">
    <property type="entry name" value="Thioredoxin-like"/>
    <property type="match status" value="1"/>
</dbReference>